<dbReference type="GO" id="GO:0009536">
    <property type="term" value="C:plastid"/>
    <property type="evidence" value="ECO:0007669"/>
    <property type="project" value="UniProtKB-SubCell"/>
</dbReference>
<keyword evidence="6" id="KW-1185">Reference proteome</keyword>
<name>A0A2I0BF86_9ASPA</name>
<keyword evidence="2" id="KW-0934">Plastid</keyword>
<sequence length="372" mass="41188">MAAGAAGLGFPPLSFRMTVASSPQSGLRSSKSVRRKTCQRLLSISASLVEQELGISFTEPEAALVEALLGIQGRGRAASTQLLKARFSSLTFVGVDFFKIFQEVNLGPSDPRVTNIVKFSDQVGELKVEAAATIQDGKRILFQFDRAAFSFKFLPFKVPYPVPFRLLGDEAKGWLDTTYLSNSGILRISRGNKGTTFVLQKIADPRQKLLSAVSSGTGVTEAGDRSWQEVVAYGFKGWQIVRKSGKLENSVNPFPGFRLRAGGSITNSDANTMEVTIDSAAVVVSSMTFPFEIKNSYYIELLIRRTNEFVHEYEFCTDHFSMRCEKHSGHLTILYSSTKFIYQKLPPCKSRDPHSQSLSTFYRLPHITGLFS</sequence>
<dbReference type="PANTHER" id="PTHR31906">
    <property type="entry name" value="PLASTID-LIPID-ASSOCIATED PROTEIN 4, CHLOROPLASTIC-RELATED"/>
    <property type="match status" value="1"/>
</dbReference>
<evidence type="ECO:0000256" key="2">
    <source>
        <dbReference type="ARBA" id="ARBA00022640"/>
    </source>
</evidence>
<dbReference type="Pfam" id="PF04755">
    <property type="entry name" value="PAP_fibrillin"/>
    <property type="match status" value="1"/>
</dbReference>
<protein>
    <submittedName>
        <fullName evidence="5">Putative plastid-lipid-associated protein 12, chloroplastic</fullName>
    </submittedName>
</protein>
<dbReference type="OrthoDB" id="348976at2759"/>
<dbReference type="InterPro" id="IPR039633">
    <property type="entry name" value="PAP"/>
</dbReference>
<dbReference type="Proteomes" id="UP000236161">
    <property type="component" value="Unassembled WGS sequence"/>
</dbReference>
<evidence type="ECO:0000256" key="3">
    <source>
        <dbReference type="ARBA" id="ARBA00022946"/>
    </source>
</evidence>
<reference evidence="5 6" key="1">
    <citation type="journal article" date="2017" name="Nature">
        <title>The Apostasia genome and the evolution of orchids.</title>
        <authorList>
            <person name="Zhang G.Q."/>
            <person name="Liu K.W."/>
            <person name="Li Z."/>
            <person name="Lohaus R."/>
            <person name="Hsiao Y.Y."/>
            <person name="Niu S.C."/>
            <person name="Wang J.Y."/>
            <person name="Lin Y.C."/>
            <person name="Xu Q."/>
            <person name="Chen L.J."/>
            <person name="Yoshida K."/>
            <person name="Fujiwara S."/>
            <person name="Wang Z.W."/>
            <person name="Zhang Y.Q."/>
            <person name="Mitsuda N."/>
            <person name="Wang M."/>
            <person name="Liu G.H."/>
            <person name="Pecoraro L."/>
            <person name="Huang H.X."/>
            <person name="Xiao X.J."/>
            <person name="Lin M."/>
            <person name="Wu X.Y."/>
            <person name="Wu W.L."/>
            <person name="Chen Y.Y."/>
            <person name="Chang S.B."/>
            <person name="Sakamoto S."/>
            <person name="Ohme-Takagi M."/>
            <person name="Yagi M."/>
            <person name="Zeng S.J."/>
            <person name="Shen C.Y."/>
            <person name="Yeh C.M."/>
            <person name="Luo Y.B."/>
            <person name="Tsai W.C."/>
            <person name="Van de Peer Y."/>
            <person name="Liu Z.J."/>
        </authorList>
    </citation>
    <scope>NUCLEOTIDE SEQUENCE [LARGE SCALE GENOMIC DNA]</scope>
    <source>
        <strain evidence="6">cv. Shenzhen</strain>
        <tissue evidence="5">Stem</tissue>
    </source>
</reference>
<dbReference type="InterPro" id="IPR006843">
    <property type="entry name" value="PAP/fibrillin_dom"/>
</dbReference>
<keyword evidence="3" id="KW-0809">Transit peptide</keyword>
<dbReference type="AlphaFoldDB" id="A0A2I0BF86"/>
<feature type="domain" description="Plastid lipid-associated protein/fibrillin conserved" evidence="4">
    <location>
        <begin position="92"/>
        <end position="199"/>
    </location>
</feature>
<organism evidence="5 6">
    <name type="scientific">Apostasia shenzhenica</name>
    <dbReference type="NCBI Taxonomy" id="1088818"/>
    <lineage>
        <taxon>Eukaryota</taxon>
        <taxon>Viridiplantae</taxon>
        <taxon>Streptophyta</taxon>
        <taxon>Embryophyta</taxon>
        <taxon>Tracheophyta</taxon>
        <taxon>Spermatophyta</taxon>
        <taxon>Magnoliopsida</taxon>
        <taxon>Liliopsida</taxon>
        <taxon>Asparagales</taxon>
        <taxon>Orchidaceae</taxon>
        <taxon>Apostasioideae</taxon>
        <taxon>Apostasia</taxon>
    </lineage>
</organism>
<comment type="subcellular location">
    <subcellularLocation>
        <location evidence="1">Plastid</location>
    </subcellularLocation>
</comment>
<evidence type="ECO:0000259" key="4">
    <source>
        <dbReference type="Pfam" id="PF04755"/>
    </source>
</evidence>
<gene>
    <name evidence="5" type="primary">PAP12</name>
    <name evidence="5" type="ORF">AXF42_Ash007158</name>
</gene>
<evidence type="ECO:0000313" key="5">
    <source>
        <dbReference type="EMBL" id="PKA66460.1"/>
    </source>
</evidence>
<accession>A0A2I0BF86</accession>
<dbReference type="EMBL" id="KZ451886">
    <property type="protein sequence ID" value="PKA66460.1"/>
    <property type="molecule type" value="Genomic_DNA"/>
</dbReference>
<evidence type="ECO:0000313" key="6">
    <source>
        <dbReference type="Proteomes" id="UP000236161"/>
    </source>
</evidence>
<evidence type="ECO:0000256" key="1">
    <source>
        <dbReference type="ARBA" id="ARBA00004474"/>
    </source>
</evidence>
<proteinExistence type="predicted"/>